<dbReference type="PROSITE" id="PS50048">
    <property type="entry name" value="ZN2_CY6_FUNGAL_2"/>
    <property type="match status" value="1"/>
</dbReference>
<evidence type="ECO:0000259" key="5">
    <source>
        <dbReference type="PROSITE" id="PS50048"/>
    </source>
</evidence>
<dbReference type="InterPro" id="IPR009071">
    <property type="entry name" value="HMG_box_dom"/>
</dbReference>
<keyword evidence="9" id="KW-1185">Reference proteome</keyword>
<feature type="domain" description="SAM" evidence="6">
    <location>
        <begin position="1"/>
        <end position="62"/>
    </location>
</feature>
<evidence type="ECO:0000256" key="2">
    <source>
        <dbReference type="ARBA" id="ARBA00023242"/>
    </source>
</evidence>
<feature type="domain" description="Zn(2)-C6 fungal-type" evidence="5">
    <location>
        <begin position="278"/>
        <end position="308"/>
    </location>
</feature>
<dbReference type="GO" id="GO:0003677">
    <property type="term" value="F:DNA binding"/>
    <property type="evidence" value="ECO:0007669"/>
    <property type="project" value="UniProtKB-UniRule"/>
</dbReference>
<dbReference type="SUPFAM" id="SSF47095">
    <property type="entry name" value="HMG-box"/>
    <property type="match status" value="1"/>
</dbReference>
<dbReference type="PRINTS" id="PR00755">
    <property type="entry name" value="AFLATOXINBRP"/>
</dbReference>
<feature type="region of interest" description="Disordered" evidence="4">
    <location>
        <begin position="937"/>
        <end position="967"/>
    </location>
</feature>
<gene>
    <name evidence="8" type="ORF">HO173_002956</name>
</gene>
<proteinExistence type="predicted"/>
<name>A0A8H6L862_9LECA</name>
<dbReference type="InterPro" id="IPR001138">
    <property type="entry name" value="Zn2Cys6_DnaBD"/>
</dbReference>
<dbReference type="GO" id="GO:0005634">
    <property type="term" value="C:nucleus"/>
    <property type="evidence" value="ECO:0007669"/>
    <property type="project" value="UniProtKB-UniRule"/>
</dbReference>
<dbReference type="Gene3D" id="1.10.150.50">
    <property type="entry name" value="Transcription Factor, Ets-1"/>
    <property type="match status" value="1"/>
</dbReference>
<protein>
    <recommendedName>
        <fullName evidence="10">Zn(2)-C6 fungal-type domain-containing protein</fullName>
    </recommendedName>
</protein>
<evidence type="ECO:0008006" key="10">
    <source>
        <dbReference type="Google" id="ProtNLM"/>
    </source>
</evidence>
<dbReference type="AlphaFoldDB" id="A0A8H6L862"/>
<dbReference type="RefSeq" id="XP_037168380.1">
    <property type="nucleotide sequence ID" value="XM_037304887.1"/>
</dbReference>
<dbReference type="InterPro" id="IPR053230">
    <property type="entry name" value="Trans_reg_galc"/>
</dbReference>
<dbReference type="CDD" id="cd12148">
    <property type="entry name" value="fungal_TF_MHR"/>
    <property type="match status" value="1"/>
</dbReference>
<feature type="compositionally biased region" description="Polar residues" evidence="4">
    <location>
        <begin position="199"/>
        <end position="228"/>
    </location>
</feature>
<feature type="compositionally biased region" description="Polar residues" evidence="4">
    <location>
        <begin position="84"/>
        <end position="94"/>
    </location>
</feature>
<evidence type="ECO:0000259" key="6">
    <source>
        <dbReference type="PROSITE" id="PS50105"/>
    </source>
</evidence>
<accession>A0A8H6L862</accession>
<dbReference type="InterPro" id="IPR007219">
    <property type="entry name" value="XnlR_reg_dom"/>
</dbReference>
<evidence type="ECO:0000256" key="4">
    <source>
        <dbReference type="SAM" id="MobiDB-lite"/>
    </source>
</evidence>
<keyword evidence="3" id="KW-0238">DNA-binding</keyword>
<organism evidence="8 9">
    <name type="scientific">Letharia columbiana</name>
    <dbReference type="NCBI Taxonomy" id="112416"/>
    <lineage>
        <taxon>Eukaryota</taxon>
        <taxon>Fungi</taxon>
        <taxon>Dikarya</taxon>
        <taxon>Ascomycota</taxon>
        <taxon>Pezizomycotina</taxon>
        <taxon>Lecanoromycetes</taxon>
        <taxon>OSLEUM clade</taxon>
        <taxon>Lecanoromycetidae</taxon>
        <taxon>Lecanorales</taxon>
        <taxon>Lecanorineae</taxon>
        <taxon>Parmeliaceae</taxon>
        <taxon>Letharia</taxon>
    </lineage>
</organism>
<dbReference type="SUPFAM" id="SSF47769">
    <property type="entry name" value="SAM/Pointed domain"/>
    <property type="match status" value="1"/>
</dbReference>
<dbReference type="GO" id="GO:0000981">
    <property type="term" value="F:DNA-binding transcription factor activity, RNA polymerase II-specific"/>
    <property type="evidence" value="ECO:0007669"/>
    <property type="project" value="InterPro"/>
</dbReference>
<evidence type="ECO:0000256" key="1">
    <source>
        <dbReference type="ARBA" id="ARBA00022723"/>
    </source>
</evidence>
<keyword evidence="1" id="KW-0479">Metal-binding</keyword>
<dbReference type="PROSITE" id="PS50105">
    <property type="entry name" value="SAM_DOMAIN"/>
    <property type="match status" value="1"/>
</dbReference>
<dbReference type="PROSITE" id="PS00463">
    <property type="entry name" value="ZN2_CY6_FUNGAL_1"/>
    <property type="match status" value="1"/>
</dbReference>
<dbReference type="Pfam" id="PF00505">
    <property type="entry name" value="HMG_box"/>
    <property type="match status" value="1"/>
</dbReference>
<dbReference type="Gene3D" id="4.10.240.10">
    <property type="entry name" value="Zn(2)-C6 fungal-type DNA-binding domain"/>
    <property type="match status" value="1"/>
</dbReference>
<feature type="compositionally biased region" description="Polar residues" evidence="4">
    <location>
        <begin position="677"/>
        <end position="689"/>
    </location>
</feature>
<evidence type="ECO:0000256" key="3">
    <source>
        <dbReference type="PROSITE-ProRule" id="PRU00267"/>
    </source>
</evidence>
<dbReference type="InterPro" id="IPR036910">
    <property type="entry name" value="HMG_box_dom_sf"/>
</dbReference>
<dbReference type="Pfam" id="PF00536">
    <property type="entry name" value="SAM_1"/>
    <property type="match status" value="1"/>
</dbReference>
<dbReference type="SMART" id="SM00066">
    <property type="entry name" value="GAL4"/>
    <property type="match status" value="1"/>
</dbReference>
<dbReference type="InterPro" id="IPR013761">
    <property type="entry name" value="SAM/pointed_sf"/>
</dbReference>
<feature type="region of interest" description="Disordered" evidence="4">
    <location>
        <begin position="199"/>
        <end position="240"/>
    </location>
</feature>
<dbReference type="SMART" id="SM00906">
    <property type="entry name" value="Fungal_trans"/>
    <property type="match status" value="1"/>
</dbReference>
<evidence type="ECO:0000313" key="9">
    <source>
        <dbReference type="Proteomes" id="UP000578531"/>
    </source>
</evidence>
<dbReference type="SMART" id="SM00398">
    <property type="entry name" value="HMG"/>
    <property type="match status" value="1"/>
</dbReference>
<dbReference type="InterPro" id="IPR001660">
    <property type="entry name" value="SAM"/>
</dbReference>
<feature type="region of interest" description="Disordered" evidence="4">
    <location>
        <begin position="371"/>
        <end position="401"/>
    </location>
</feature>
<evidence type="ECO:0000313" key="8">
    <source>
        <dbReference type="EMBL" id="KAF6239084.1"/>
    </source>
</evidence>
<keyword evidence="2 3" id="KW-0539">Nucleus</keyword>
<dbReference type="Pfam" id="PF00172">
    <property type="entry name" value="Zn_clus"/>
    <property type="match status" value="1"/>
</dbReference>
<dbReference type="PANTHER" id="PTHR47654">
    <property type="entry name" value="ZN(II)2CYS6 TRANSCRIPTION FACTOR (EUROFUNG)-RELATED"/>
    <property type="match status" value="1"/>
</dbReference>
<dbReference type="Proteomes" id="UP000578531">
    <property type="component" value="Unassembled WGS sequence"/>
</dbReference>
<evidence type="ECO:0000259" key="7">
    <source>
        <dbReference type="PROSITE" id="PS50118"/>
    </source>
</evidence>
<reference evidence="8 9" key="1">
    <citation type="journal article" date="2020" name="Genomics">
        <title>Complete, high-quality genomes from long-read metagenomic sequencing of two wolf lichen thalli reveals enigmatic genome architecture.</title>
        <authorList>
            <person name="McKenzie S.K."/>
            <person name="Walston R.F."/>
            <person name="Allen J.L."/>
        </authorList>
    </citation>
    <scope>NUCLEOTIDE SEQUENCE [LARGE SCALE GENOMIC DNA]</scope>
    <source>
        <strain evidence="8">WasteWater2</strain>
    </source>
</reference>
<dbReference type="Gene3D" id="1.10.30.10">
    <property type="entry name" value="High mobility group box domain"/>
    <property type="match status" value="1"/>
</dbReference>
<feature type="region of interest" description="Disordered" evidence="4">
    <location>
        <begin position="73"/>
        <end position="116"/>
    </location>
</feature>
<dbReference type="EMBL" id="JACCJC010000007">
    <property type="protein sequence ID" value="KAF6239084.1"/>
    <property type="molecule type" value="Genomic_DNA"/>
</dbReference>
<dbReference type="OrthoDB" id="1919336at2759"/>
<feature type="domain" description="HMG box" evidence="7">
    <location>
        <begin position="115"/>
        <end position="181"/>
    </location>
</feature>
<feature type="DNA-binding region" description="HMG box" evidence="3">
    <location>
        <begin position="115"/>
        <end position="181"/>
    </location>
</feature>
<dbReference type="GeneID" id="59284627"/>
<dbReference type="PANTHER" id="PTHR47654:SF5">
    <property type="entry name" value="TRANSCRIPTION FACTOR DOMAIN-CONTAINING PROTEIN"/>
    <property type="match status" value="1"/>
</dbReference>
<dbReference type="GO" id="GO:0008270">
    <property type="term" value="F:zinc ion binding"/>
    <property type="evidence" value="ECO:0007669"/>
    <property type="project" value="InterPro"/>
</dbReference>
<dbReference type="SUPFAM" id="SSF57701">
    <property type="entry name" value="Zn2/Cys6 DNA-binding domain"/>
    <property type="match status" value="1"/>
</dbReference>
<dbReference type="CDD" id="cd00067">
    <property type="entry name" value="GAL4"/>
    <property type="match status" value="1"/>
</dbReference>
<dbReference type="Pfam" id="PF04082">
    <property type="entry name" value="Fungal_trans"/>
    <property type="match status" value="1"/>
</dbReference>
<dbReference type="GO" id="GO:0006351">
    <property type="term" value="P:DNA-templated transcription"/>
    <property type="evidence" value="ECO:0007669"/>
    <property type="project" value="InterPro"/>
</dbReference>
<dbReference type="InterPro" id="IPR036864">
    <property type="entry name" value="Zn2-C6_fun-type_DNA-bd_sf"/>
</dbReference>
<comment type="caution">
    <text evidence="8">The sequence shown here is derived from an EMBL/GenBank/DDBJ whole genome shotgun (WGS) entry which is preliminary data.</text>
</comment>
<sequence length="1041" mass="116866">MADLELTLTWLGMDRYLERFIEAGFDSWETVLEVTENDLDILNVDLGHRRKLQREIANTKRLARDPAFVTPLYGIDPLPPNTRRGFSSSSNDVQQGGAPTKRGYRHHPKPDPNVPERPYSAYVLFSNHTREQLKEQNLSFTDLSKVVGEKWQQLTRDERGEWKTKGAIPWERYKAELAEYQKTHDFREYQRYLTQFKATQAAKNPQRKSSTTMQSPVLSPKQASSFASKPSKLAVSPTGRSVSEQKISKIAIKRLKRDEETWNQSSGSGTRSPRVRQACESCRVRKIKCYGEQPTCRHCRELGVECYYASGKRDQGRRQHDEIWQKLKAYEELLLKFVPQVDDDDQQAIQDAILMPPHDEAAKNAYKKTITGESQSGSLDDGGELDASDFGSMGSTGHINQDDTLQQSSVYHVPAFAGQSSQTKWTDKLNKELLPKQEAKTFTSQDWNQGFSRKPQPYAEDTDTAVVGHQIDPFSLPVKSTADFLVNAYFSTMHLSFPILNKVDFMNQYDQLCSTMDPEGFEDRTFIATLQLVFAIAAVHAHLIQADWTGDARDHMLYFSQARVLAVDTGILNDDCYLGQVQVFSLGAMYLLVTHQLNRAWNLSGLAVRSAQALGLHLQDVSDSVTEETKEFHAYNWFALMTLESMLTLVTGRPAMINPRDCSVTVPRKLAEGKAPGTTTAPSASSDQRSAMDSRHHTSTSGMWKPGPGPSSNRMTIKGTTKVAAIYFVHYVELCMLANEAVGELYQPGIRKKKWANIESRIHRFDRRLFEWKDGVKPPFDVASPSSDPETESCRVALRILFHSARTIINRPCLCRLGKRIQDQSSYSRREDLSSATKCVESARATLSLILHKPESTILHEGTMWWMQLHYLKRALTVLLLELAFRAEHMPSAAGEILAEAKAAVNWLDHIGNSSPEARRTCSNMRKLLRLAAQKVGGDTSDMMTSSEEEAAPTHPGHQQPPLANYDNNLSGFPAHGLYGGAGPFELWQNYGDLTARNELDQFGFLRAEGGVGSLFPTGCDIEGMGGGQGEDIDMEKSFEF</sequence>
<dbReference type="PROSITE" id="PS50118">
    <property type="entry name" value="HMG_BOX_2"/>
    <property type="match status" value="1"/>
</dbReference>
<feature type="region of interest" description="Disordered" evidence="4">
    <location>
        <begin position="669"/>
        <end position="716"/>
    </location>
</feature>